<sequence length="121" mass="13947">MNYWNQIDKRTLGIFFVIFLLAYSTLVPFAADGDKVYLPDSPIISAVHEGQFETITRQHGGQKFISSGFYQYAILMLQFVLLYVISAKHLNNSIALRLKHLMLDPVKFTSNYVVFFFRSIS</sequence>
<gene>
    <name evidence="2" type="ORF">GCM10010916_33060</name>
</gene>
<dbReference type="RefSeq" id="WP_188532185.1">
    <property type="nucleotide sequence ID" value="NZ_BMGR01000011.1"/>
</dbReference>
<evidence type="ECO:0000313" key="3">
    <source>
        <dbReference type="Proteomes" id="UP000644756"/>
    </source>
</evidence>
<dbReference type="Proteomes" id="UP000644756">
    <property type="component" value="Unassembled WGS sequence"/>
</dbReference>
<keyword evidence="1" id="KW-0812">Transmembrane</keyword>
<feature type="transmembrane region" description="Helical" evidence="1">
    <location>
        <begin position="12"/>
        <end position="31"/>
    </location>
</feature>
<dbReference type="AlphaFoldDB" id="A0A917D920"/>
<keyword evidence="1" id="KW-1133">Transmembrane helix</keyword>
<proteinExistence type="predicted"/>
<name>A0A917D920_9BACL</name>
<organism evidence="2 3">
    <name type="scientific">Paenibacillus abyssi</name>
    <dbReference type="NCBI Taxonomy" id="1340531"/>
    <lineage>
        <taxon>Bacteria</taxon>
        <taxon>Bacillati</taxon>
        <taxon>Bacillota</taxon>
        <taxon>Bacilli</taxon>
        <taxon>Bacillales</taxon>
        <taxon>Paenibacillaceae</taxon>
        <taxon>Paenibacillus</taxon>
    </lineage>
</organism>
<comment type="caution">
    <text evidence="2">The sequence shown here is derived from an EMBL/GenBank/DDBJ whole genome shotgun (WGS) entry which is preliminary data.</text>
</comment>
<protein>
    <submittedName>
        <fullName evidence="2">Uncharacterized protein</fullName>
    </submittedName>
</protein>
<keyword evidence="1" id="KW-0472">Membrane</keyword>
<reference evidence="2" key="2">
    <citation type="submission" date="2020-09" db="EMBL/GenBank/DDBJ databases">
        <authorList>
            <person name="Sun Q."/>
            <person name="Zhou Y."/>
        </authorList>
    </citation>
    <scope>NUCLEOTIDE SEQUENCE</scope>
    <source>
        <strain evidence="2">CGMCC 1.12987</strain>
    </source>
</reference>
<accession>A0A917D920</accession>
<evidence type="ECO:0000313" key="2">
    <source>
        <dbReference type="EMBL" id="GGG13542.1"/>
    </source>
</evidence>
<evidence type="ECO:0000256" key="1">
    <source>
        <dbReference type="SAM" id="Phobius"/>
    </source>
</evidence>
<reference evidence="2" key="1">
    <citation type="journal article" date="2014" name="Int. J. Syst. Evol. Microbiol.">
        <title>Complete genome sequence of Corynebacterium casei LMG S-19264T (=DSM 44701T), isolated from a smear-ripened cheese.</title>
        <authorList>
            <consortium name="US DOE Joint Genome Institute (JGI-PGF)"/>
            <person name="Walter F."/>
            <person name="Albersmeier A."/>
            <person name="Kalinowski J."/>
            <person name="Ruckert C."/>
        </authorList>
    </citation>
    <scope>NUCLEOTIDE SEQUENCE</scope>
    <source>
        <strain evidence="2">CGMCC 1.12987</strain>
    </source>
</reference>
<keyword evidence="3" id="KW-1185">Reference proteome</keyword>
<feature type="transmembrane region" description="Helical" evidence="1">
    <location>
        <begin position="69"/>
        <end position="87"/>
    </location>
</feature>
<dbReference type="EMBL" id="BMGR01000011">
    <property type="protein sequence ID" value="GGG13542.1"/>
    <property type="molecule type" value="Genomic_DNA"/>
</dbReference>